<evidence type="ECO:0000313" key="4">
    <source>
        <dbReference type="Proteomes" id="UP001589854"/>
    </source>
</evidence>
<feature type="transmembrane region" description="Helical" evidence="1">
    <location>
        <begin position="29"/>
        <end position="53"/>
    </location>
</feature>
<keyword evidence="1" id="KW-0472">Membrane</keyword>
<feature type="domain" description="DUF3899" evidence="2">
    <location>
        <begin position="33"/>
        <end position="117"/>
    </location>
</feature>
<organism evidence="3 4">
    <name type="scientific">Metabacillus herbersteinensis</name>
    <dbReference type="NCBI Taxonomy" id="283816"/>
    <lineage>
        <taxon>Bacteria</taxon>
        <taxon>Bacillati</taxon>
        <taxon>Bacillota</taxon>
        <taxon>Bacilli</taxon>
        <taxon>Bacillales</taxon>
        <taxon>Bacillaceae</taxon>
        <taxon>Metabacillus</taxon>
    </lineage>
</organism>
<dbReference type="RefSeq" id="WP_378935401.1">
    <property type="nucleotide sequence ID" value="NZ_JBHLVO010000012.1"/>
</dbReference>
<feature type="transmembrane region" description="Helical" evidence="1">
    <location>
        <begin position="7"/>
        <end position="23"/>
    </location>
</feature>
<dbReference type="InterPro" id="IPR025007">
    <property type="entry name" value="DUF3899"/>
</dbReference>
<dbReference type="EMBL" id="JBHLVO010000012">
    <property type="protein sequence ID" value="MFC0272761.1"/>
    <property type="molecule type" value="Genomic_DNA"/>
</dbReference>
<keyword evidence="4" id="KW-1185">Reference proteome</keyword>
<protein>
    <submittedName>
        <fullName evidence="3">DUF3899 domain-containing protein</fullName>
    </submittedName>
</protein>
<gene>
    <name evidence="3" type="ORF">ACFFIX_15095</name>
</gene>
<evidence type="ECO:0000256" key="1">
    <source>
        <dbReference type="SAM" id="Phobius"/>
    </source>
</evidence>
<evidence type="ECO:0000313" key="3">
    <source>
        <dbReference type="EMBL" id="MFC0272761.1"/>
    </source>
</evidence>
<comment type="caution">
    <text evidence="3">The sequence shown here is derived from an EMBL/GenBank/DDBJ whole genome shotgun (WGS) entry which is preliminary data.</text>
</comment>
<keyword evidence="1" id="KW-1133">Transmembrane helix</keyword>
<feature type="transmembrane region" description="Helical" evidence="1">
    <location>
        <begin position="98"/>
        <end position="120"/>
    </location>
</feature>
<evidence type="ECO:0000259" key="2">
    <source>
        <dbReference type="Pfam" id="PF13038"/>
    </source>
</evidence>
<keyword evidence="1" id="KW-0812">Transmembrane</keyword>
<name>A0ABV6GGF5_9BACI</name>
<proteinExistence type="predicted"/>
<dbReference type="Proteomes" id="UP001589854">
    <property type="component" value="Unassembled WGS sequence"/>
</dbReference>
<dbReference type="Pfam" id="PF13038">
    <property type="entry name" value="DUF3899"/>
    <property type="match status" value="1"/>
</dbReference>
<sequence>MVRLNLVVFFGTLFISILFSYVNNHSFNLLLWINALFNCSLFITVVGSTMLVIQGGFFNAIIKSFGLFFQKTNHMEQVIEDIEGKRDYLIPYKLTYKLTIPFLVSGSILLLFSIFFSWSFY</sequence>
<reference evidence="3 4" key="1">
    <citation type="submission" date="2024-09" db="EMBL/GenBank/DDBJ databases">
        <authorList>
            <person name="Sun Q."/>
            <person name="Mori K."/>
        </authorList>
    </citation>
    <scope>NUCLEOTIDE SEQUENCE [LARGE SCALE GENOMIC DNA]</scope>
    <source>
        <strain evidence="3 4">CCM 7228</strain>
    </source>
</reference>
<accession>A0ABV6GGF5</accession>